<dbReference type="SMART" id="SM00448">
    <property type="entry name" value="REC"/>
    <property type="match status" value="1"/>
</dbReference>
<dbReference type="InterPro" id="IPR005467">
    <property type="entry name" value="His_kinase_dom"/>
</dbReference>
<evidence type="ECO:0000256" key="13">
    <source>
        <dbReference type="PROSITE-ProRule" id="PRU00169"/>
    </source>
</evidence>
<dbReference type="SUPFAM" id="SSF47384">
    <property type="entry name" value="Homodimeric domain of signal transducing histidine kinase"/>
    <property type="match status" value="1"/>
</dbReference>
<gene>
    <name evidence="19" type="ORF">OMAG_000781</name>
</gene>
<keyword evidence="9" id="KW-0067">ATP-binding</keyword>
<dbReference type="CDD" id="cd17574">
    <property type="entry name" value="REC_OmpR"/>
    <property type="match status" value="1"/>
</dbReference>
<keyword evidence="10" id="KW-0902">Two-component regulatory system</keyword>
<accession>A0A0F0CV95</accession>
<dbReference type="Pfam" id="PF02518">
    <property type="entry name" value="HATPase_c"/>
    <property type="match status" value="1"/>
</dbReference>
<keyword evidence="20" id="KW-1185">Reference proteome</keyword>
<keyword evidence="4" id="KW-0145">Chemotaxis</keyword>
<dbReference type="CDD" id="cd00731">
    <property type="entry name" value="CheA_reg"/>
    <property type="match status" value="1"/>
</dbReference>
<dbReference type="SUPFAM" id="SSF55874">
    <property type="entry name" value="ATPase domain of HSP90 chaperone/DNA topoisomerase II/histidine kinase"/>
    <property type="match status" value="1"/>
</dbReference>
<dbReference type="EMBL" id="JYNY01000176">
    <property type="protein sequence ID" value="KJJ85350.1"/>
    <property type="molecule type" value="Genomic_DNA"/>
</dbReference>
<dbReference type="InterPro" id="IPR004358">
    <property type="entry name" value="Sig_transdc_His_kin-like_C"/>
</dbReference>
<dbReference type="Gene3D" id="2.30.30.40">
    <property type="entry name" value="SH3 Domains"/>
    <property type="match status" value="1"/>
</dbReference>
<comment type="caution">
    <text evidence="19">The sequence shown here is derived from an EMBL/GenBank/DDBJ whole genome shotgun (WGS) entry which is preliminary data.</text>
</comment>
<dbReference type="InterPro" id="IPR036641">
    <property type="entry name" value="HPT_dom_sf"/>
</dbReference>
<dbReference type="PROSITE" id="PS50110">
    <property type="entry name" value="RESPONSE_REGULATORY"/>
    <property type="match status" value="1"/>
</dbReference>
<organism evidence="19 20">
    <name type="scientific">Candidatus Omnitrophus magneticus</name>
    <dbReference type="NCBI Taxonomy" id="1609969"/>
    <lineage>
        <taxon>Bacteria</taxon>
        <taxon>Pseudomonadati</taxon>
        <taxon>Candidatus Omnitrophota</taxon>
        <taxon>Candidatus Omnitrophus</taxon>
    </lineage>
</organism>
<dbReference type="PANTHER" id="PTHR43395">
    <property type="entry name" value="SENSOR HISTIDINE KINASE CHEA"/>
    <property type="match status" value="1"/>
</dbReference>
<comment type="catalytic activity">
    <reaction evidence="1">
        <text>ATP + protein L-histidine = ADP + protein N-phospho-L-histidine.</text>
        <dbReference type="EC" id="2.7.13.3"/>
    </reaction>
</comment>
<dbReference type="SMART" id="SM00260">
    <property type="entry name" value="CheW"/>
    <property type="match status" value="1"/>
</dbReference>
<dbReference type="Gene3D" id="3.30.565.10">
    <property type="entry name" value="Histidine kinase-like ATPase, C-terminal domain"/>
    <property type="match status" value="1"/>
</dbReference>
<dbReference type="InterPro" id="IPR036061">
    <property type="entry name" value="CheW-like_dom_sf"/>
</dbReference>
<protein>
    <recommendedName>
        <fullName evidence="3">Chemotaxis protein CheA</fullName>
        <ecNumber evidence="2">2.7.13.3</ecNumber>
    </recommendedName>
</protein>
<evidence type="ECO:0000313" key="20">
    <source>
        <dbReference type="Proteomes" id="UP000033428"/>
    </source>
</evidence>
<dbReference type="InterPro" id="IPR037006">
    <property type="entry name" value="CheA-like_homodim_sf"/>
</dbReference>
<dbReference type="Gene3D" id="3.40.50.2300">
    <property type="match status" value="1"/>
</dbReference>
<evidence type="ECO:0000256" key="1">
    <source>
        <dbReference type="ARBA" id="ARBA00000085"/>
    </source>
</evidence>
<evidence type="ECO:0000256" key="8">
    <source>
        <dbReference type="ARBA" id="ARBA00022777"/>
    </source>
</evidence>
<dbReference type="InterPro" id="IPR003594">
    <property type="entry name" value="HATPase_dom"/>
</dbReference>
<dbReference type="SUPFAM" id="SSF50341">
    <property type="entry name" value="CheW-like"/>
    <property type="match status" value="1"/>
</dbReference>
<dbReference type="PATRIC" id="fig|1609969.3.peg.848"/>
<evidence type="ECO:0000256" key="12">
    <source>
        <dbReference type="PROSITE-ProRule" id="PRU00110"/>
    </source>
</evidence>
<evidence type="ECO:0000256" key="2">
    <source>
        <dbReference type="ARBA" id="ARBA00012438"/>
    </source>
</evidence>
<dbReference type="InterPro" id="IPR036890">
    <property type="entry name" value="HATPase_C_sf"/>
</dbReference>
<evidence type="ECO:0000256" key="6">
    <source>
        <dbReference type="ARBA" id="ARBA00022679"/>
    </source>
</evidence>
<dbReference type="GO" id="GO:0005737">
    <property type="term" value="C:cytoplasm"/>
    <property type="evidence" value="ECO:0007669"/>
    <property type="project" value="InterPro"/>
</dbReference>
<dbReference type="InterPro" id="IPR008207">
    <property type="entry name" value="Sig_transdc_His_kin_Hpt_dom"/>
</dbReference>
<evidence type="ECO:0000256" key="9">
    <source>
        <dbReference type="ARBA" id="ARBA00022840"/>
    </source>
</evidence>
<dbReference type="InterPro" id="IPR001789">
    <property type="entry name" value="Sig_transdc_resp-reg_receiver"/>
</dbReference>
<evidence type="ECO:0000313" key="19">
    <source>
        <dbReference type="EMBL" id="KJJ85350.1"/>
    </source>
</evidence>
<evidence type="ECO:0000256" key="5">
    <source>
        <dbReference type="ARBA" id="ARBA00022553"/>
    </source>
</evidence>
<keyword evidence="14" id="KW-0175">Coiled coil</keyword>
<dbReference type="PANTHER" id="PTHR43395:SF10">
    <property type="entry name" value="CHEMOTAXIS PROTEIN CHEA"/>
    <property type="match status" value="1"/>
</dbReference>
<dbReference type="PROSITE" id="PS50894">
    <property type="entry name" value="HPT"/>
    <property type="match status" value="1"/>
</dbReference>
<dbReference type="GO" id="GO:0006935">
    <property type="term" value="P:chemotaxis"/>
    <property type="evidence" value="ECO:0007669"/>
    <property type="project" value="UniProtKB-KW"/>
</dbReference>
<dbReference type="Proteomes" id="UP000033428">
    <property type="component" value="Unassembled WGS sequence"/>
</dbReference>
<evidence type="ECO:0000256" key="10">
    <source>
        <dbReference type="ARBA" id="ARBA00023012"/>
    </source>
</evidence>
<dbReference type="SMART" id="SM00073">
    <property type="entry name" value="HPT"/>
    <property type="match status" value="1"/>
</dbReference>
<sequence>MAIDKSKFLEQFKSETAEHLQNLNLGLLKLEKSPSDEICLKEMMREAHTIKGSSLMMGFKNISDIAHIMEDGLEKALNGKLTLGKSQFDILFKCLDHIEPLLGSTEENQTKSESIENLSKEAMKNFLDTQKEINALEKNIEIISQKAPASEYIPPKEKTIDKIIVNNDGKKSLPEENTTAEINKKISYDESIRVTTNKLNKLVNNAGELVTAKIRLNDIVKKIETQSEHIETLSDSFLKLLKDLKNTSETIDFLSSSIQMEIMKARMLPVSAIFNTFPRAIRDLAIEKGKKINFEIKGEETQLDKAILDEIKEPLIHLLRNAVDHGIEKPEERFKKNKNETGTIILSAYQEGSQVIIETSDDGNGINHEQVKKIAIQNNLISKEKTHELSTEEIYQFIFSHGFSTKEEVSDISGRGVGLSVVKDTINKLKGRLEIKSSPNGTTFIMRLPLTLVITESLIVSSGTSAFAIPIDSVIETIRIQNEDIKTIESKNAIKLRGRVIPVVNISEIFNLPKKGIMEKKFFPAVIIERDGKKAAIIVDEMLGRQEIIGKGIGEPLKNISHVAGATILGSGKVILILDVHSLVDKIGAGYTRVPTPKTNKERSARAKKNILLAEDTMSTALLEKNVLESVGYSVVIARDGKEALDRATNENFDIIISDVLMPVMNGFELVKNLRKKDSYKNTPIIIVTTRESEEDKKYGLESGADAYILKSEFTSDSFLETIERLAG</sequence>
<feature type="coiled-coil region" evidence="14">
    <location>
        <begin position="119"/>
        <end position="146"/>
    </location>
</feature>
<evidence type="ECO:0000256" key="4">
    <source>
        <dbReference type="ARBA" id="ARBA00022500"/>
    </source>
</evidence>
<dbReference type="InterPro" id="IPR011006">
    <property type="entry name" value="CheY-like_superfamily"/>
</dbReference>
<keyword evidence="8 19" id="KW-0418">Kinase</keyword>
<dbReference type="Pfam" id="PF02895">
    <property type="entry name" value="H-kinase_dim"/>
    <property type="match status" value="1"/>
</dbReference>
<dbReference type="SUPFAM" id="SSF47226">
    <property type="entry name" value="Histidine-containing phosphotransfer domain, HPT domain"/>
    <property type="match status" value="1"/>
</dbReference>
<reference evidence="19 20" key="1">
    <citation type="submission" date="2015-02" db="EMBL/GenBank/DDBJ databases">
        <title>Single-cell genomics of uncultivated deep-branching MTB reveals a conserved set of magnetosome genes.</title>
        <authorList>
            <person name="Kolinko S."/>
            <person name="Richter M."/>
            <person name="Glockner F.O."/>
            <person name="Brachmann A."/>
            <person name="Schuler D."/>
        </authorList>
    </citation>
    <scope>NUCLEOTIDE SEQUENCE [LARGE SCALE GENOMIC DNA]</scope>
    <source>
        <strain evidence="19">SKK-01</strain>
    </source>
</reference>
<dbReference type="SMART" id="SM00387">
    <property type="entry name" value="HATPase_c"/>
    <property type="match status" value="1"/>
</dbReference>
<dbReference type="SUPFAM" id="SSF52172">
    <property type="entry name" value="CheY-like"/>
    <property type="match status" value="1"/>
</dbReference>
<feature type="domain" description="Response regulatory" evidence="16">
    <location>
        <begin position="610"/>
        <end position="726"/>
    </location>
</feature>
<keyword evidence="6" id="KW-0808">Transferase</keyword>
<feature type="modified residue" description="4-aspartylphosphate" evidence="13">
    <location>
        <position position="659"/>
    </location>
</feature>
<dbReference type="PRINTS" id="PR00344">
    <property type="entry name" value="BCTRLSENSOR"/>
</dbReference>
<evidence type="ECO:0000256" key="7">
    <source>
        <dbReference type="ARBA" id="ARBA00022741"/>
    </source>
</evidence>
<feature type="domain" description="CheW-like" evidence="17">
    <location>
        <begin position="454"/>
        <end position="589"/>
    </location>
</feature>
<proteinExistence type="predicted"/>
<comment type="function">
    <text evidence="11">Involved in the transmission of sensory signals from the chemoreceptors to the flagellar motors. CheA is autophosphorylated; it can transfer its phosphate group to either CheB or CheY.</text>
</comment>
<evidence type="ECO:0000256" key="3">
    <source>
        <dbReference type="ARBA" id="ARBA00021495"/>
    </source>
</evidence>
<dbReference type="AlphaFoldDB" id="A0A0F0CV95"/>
<dbReference type="InterPro" id="IPR036097">
    <property type="entry name" value="HisK_dim/P_sf"/>
</dbReference>
<dbReference type="FunFam" id="3.30.565.10:FF:000016">
    <property type="entry name" value="Chemotaxis protein CheA, putative"/>
    <property type="match status" value="1"/>
</dbReference>
<dbReference type="InterPro" id="IPR004105">
    <property type="entry name" value="CheA-like_dim"/>
</dbReference>
<evidence type="ECO:0000259" key="15">
    <source>
        <dbReference type="PROSITE" id="PS50109"/>
    </source>
</evidence>
<dbReference type="Gene3D" id="1.20.120.160">
    <property type="entry name" value="HPT domain"/>
    <property type="match status" value="1"/>
</dbReference>
<evidence type="ECO:0000259" key="16">
    <source>
        <dbReference type="PROSITE" id="PS50110"/>
    </source>
</evidence>
<dbReference type="Pfam" id="PF01584">
    <property type="entry name" value="CheW"/>
    <property type="match status" value="1"/>
</dbReference>
<keyword evidence="7" id="KW-0547">Nucleotide-binding</keyword>
<dbReference type="InterPro" id="IPR051315">
    <property type="entry name" value="Bact_Chemotaxis_CheA"/>
</dbReference>
<evidence type="ECO:0000256" key="14">
    <source>
        <dbReference type="SAM" id="Coils"/>
    </source>
</evidence>
<dbReference type="CDD" id="cd00088">
    <property type="entry name" value="HPT"/>
    <property type="match status" value="1"/>
</dbReference>
<dbReference type="CDD" id="cd16916">
    <property type="entry name" value="HATPase_CheA-like"/>
    <property type="match status" value="1"/>
</dbReference>
<feature type="domain" description="Histidine kinase" evidence="15">
    <location>
        <begin position="211"/>
        <end position="452"/>
    </location>
</feature>
<feature type="modified residue" description="Phosphohistidine" evidence="12">
    <location>
        <position position="48"/>
    </location>
</feature>
<dbReference type="Gene3D" id="1.10.287.560">
    <property type="entry name" value="Histidine kinase CheA-like, homodimeric domain"/>
    <property type="match status" value="1"/>
</dbReference>
<keyword evidence="5 13" id="KW-0597">Phosphoprotein</keyword>
<evidence type="ECO:0000256" key="11">
    <source>
        <dbReference type="ARBA" id="ARBA00035100"/>
    </source>
</evidence>
<evidence type="ECO:0000259" key="17">
    <source>
        <dbReference type="PROSITE" id="PS50851"/>
    </source>
</evidence>
<dbReference type="GO" id="GO:0000155">
    <property type="term" value="F:phosphorelay sensor kinase activity"/>
    <property type="evidence" value="ECO:0007669"/>
    <property type="project" value="InterPro"/>
</dbReference>
<dbReference type="PROSITE" id="PS50851">
    <property type="entry name" value="CHEW"/>
    <property type="match status" value="1"/>
</dbReference>
<feature type="domain" description="HPt" evidence="18">
    <location>
        <begin position="1"/>
        <end position="105"/>
    </location>
</feature>
<dbReference type="EC" id="2.7.13.3" evidence="2"/>
<name>A0A0F0CV95_9BACT</name>
<dbReference type="GO" id="GO:0005524">
    <property type="term" value="F:ATP binding"/>
    <property type="evidence" value="ECO:0007669"/>
    <property type="project" value="UniProtKB-KW"/>
</dbReference>
<evidence type="ECO:0000259" key="18">
    <source>
        <dbReference type="PROSITE" id="PS50894"/>
    </source>
</evidence>
<dbReference type="SMART" id="SM01231">
    <property type="entry name" value="H-kinase_dim"/>
    <property type="match status" value="1"/>
</dbReference>
<dbReference type="Pfam" id="PF01627">
    <property type="entry name" value="Hpt"/>
    <property type="match status" value="1"/>
</dbReference>
<dbReference type="InterPro" id="IPR002545">
    <property type="entry name" value="CheW-lke_dom"/>
</dbReference>
<dbReference type="PROSITE" id="PS50109">
    <property type="entry name" value="HIS_KIN"/>
    <property type="match status" value="1"/>
</dbReference>
<dbReference type="Pfam" id="PF00072">
    <property type="entry name" value="Response_reg"/>
    <property type="match status" value="1"/>
</dbReference>